<reference evidence="1 2" key="1">
    <citation type="journal article" date="2016" name="Nat. Commun.">
        <title>Thousands of microbial genomes shed light on interconnected biogeochemical processes in an aquifer system.</title>
        <authorList>
            <person name="Anantharaman K."/>
            <person name="Brown C.T."/>
            <person name="Hug L.A."/>
            <person name="Sharon I."/>
            <person name="Castelle C.J."/>
            <person name="Probst A.J."/>
            <person name="Thomas B.C."/>
            <person name="Singh A."/>
            <person name="Wilkins M.J."/>
            <person name="Karaoz U."/>
            <person name="Brodie E.L."/>
            <person name="Williams K.H."/>
            <person name="Hubbard S.S."/>
            <person name="Banfield J.F."/>
        </authorList>
    </citation>
    <scope>NUCLEOTIDE SEQUENCE [LARGE SCALE GENOMIC DNA]</scope>
</reference>
<accession>A0A1F6F161</accession>
<name>A0A1F6F161_9BACT</name>
<dbReference type="AlphaFoldDB" id="A0A1F6F161"/>
<organism evidence="1 2">
    <name type="scientific">Candidatus Kaiserbacteria bacterium RIFCSPLOWO2_01_FULL_54_13</name>
    <dbReference type="NCBI Taxonomy" id="1798512"/>
    <lineage>
        <taxon>Bacteria</taxon>
        <taxon>Candidatus Kaiseribacteriota</taxon>
    </lineage>
</organism>
<evidence type="ECO:0000313" key="2">
    <source>
        <dbReference type="Proteomes" id="UP000177372"/>
    </source>
</evidence>
<dbReference type="STRING" id="1798512.A3A39_02050"/>
<protein>
    <submittedName>
        <fullName evidence="1">Uncharacterized protein</fullName>
    </submittedName>
</protein>
<proteinExistence type="predicted"/>
<evidence type="ECO:0000313" key="1">
    <source>
        <dbReference type="EMBL" id="OGG79589.1"/>
    </source>
</evidence>
<comment type="caution">
    <text evidence="1">The sequence shown here is derived from an EMBL/GenBank/DDBJ whole genome shotgun (WGS) entry which is preliminary data.</text>
</comment>
<dbReference type="Proteomes" id="UP000177372">
    <property type="component" value="Unassembled WGS sequence"/>
</dbReference>
<gene>
    <name evidence="1" type="ORF">A3A39_02050</name>
</gene>
<sequence length="75" mass="8400">MTKLLQKGINAVRELPADRQNLAGEVLLGLAGEDKKRYRLTPEQIEDVKGAVAEADRGEFAREEEMAATWKRFGL</sequence>
<dbReference type="EMBL" id="MFLZ01000022">
    <property type="protein sequence ID" value="OGG79589.1"/>
    <property type="molecule type" value="Genomic_DNA"/>
</dbReference>